<keyword evidence="2" id="KW-1185">Reference proteome</keyword>
<accession>A0A074ZTZ4</accession>
<sequence>MIKVHRNTSLKYTDTKYDERTLNIKDNLTAVVNALWRAAIIPGVLVAARDLNTQVRQSRPFETRLGYYLGVDSCPPHRSYQYICALLRVSSLQFVHNLSRLNRRLNSCQDQEALEAPKGSEWCSQVGEQTAEQLSRSGGVGSAERIGMVLLRKLRFVFWPVCFLAQSDFSCSNVSPFGRGLEMEGTSVPLLTSLGILGVHAPLYLDCLGFPELIQKRTEVMLNDGIQLVCVPWSFGGIDVNGFDEAGLVDFSSVSSELICCVLEILTDTSSAGTVGRTDATPPVCLSHDVMRHIQISYRLNYGII</sequence>
<name>A0A074ZTZ4_OPIVI</name>
<reference evidence="1 2" key="1">
    <citation type="submission" date="2013-11" db="EMBL/GenBank/DDBJ databases">
        <title>Opisthorchis viverrini - life in the bile duct.</title>
        <authorList>
            <person name="Young N.D."/>
            <person name="Nagarajan N."/>
            <person name="Lin S.J."/>
            <person name="Korhonen P.K."/>
            <person name="Jex A.R."/>
            <person name="Hall R.S."/>
            <person name="Safavi-Hemami H."/>
            <person name="Kaewkong W."/>
            <person name="Bertrand D."/>
            <person name="Gao S."/>
            <person name="Seet Q."/>
            <person name="Wongkham S."/>
            <person name="Teh B.T."/>
            <person name="Wongkham C."/>
            <person name="Intapan P.M."/>
            <person name="Maleewong W."/>
            <person name="Yang X."/>
            <person name="Hu M."/>
            <person name="Wang Z."/>
            <person name="Hofmann A."/>
            <person name="Sternberg P.W."/>
            <person name="Tan P."/>
            <person name="Wang J."/>
            <person name="Gasser R.B."/>
        </authorList>
    </citation>
    <scope>NUCLEOTIDE SEQUENCE [LARGE SCALE GENOMIC DNA]</scope>
</reference>
<dbReference type="Proteomes" id="UP000054324">
    <property type="component" value="Unassembled WGS sequence"/>
</dbReference>
<evidence type="ECO:0000313" key="1">
    <source>
        <dbReference type="EMBL" id="KER30953.1"/>
    </source>
</evidence>
<dbReference type="RefSeq" id="XP_009165340.1">
    <property type="nucleotide sequence ID" value="XM_009167076.1"/>
</dbReference>
<dbReference type="KEGG" id="ovi:T265_02761"/>
<dbReference type="CTD" id="20316949"/>
<evidence type="ECO:0000313" key="2">
    <source>
        <dbReference type="Proteomes" id="UP000054324"/>
    </source>
</evidence>
<dbReference type="GeneID" id="20316949"/>
<dbReference type="EMBL" id="KL596653">
    <property type="protein sequence ID" value="KER30953.1"/>
    <property type="molecule type" value="Genomic_DNA"/>
</dbReference>
<proteinExistence type="predicted"/>
<organism evidence="1 2">
    <name type="scientific">Opisthorchis viverrini</name>
    <name type="common">Southeast Asian liver fluke</name>
    <dbReference type="NCBI Taxonomy" id="6198"/>
    <lineage>
        <taxon>Eukaryota</taxon>
        <taxon>Metazoa</taxon>
        <taxon>Spiralia</taxon>
        <taxon>Lophotrochozoa</taxon>
        <taxon>Platyhelminthes</taxon>
        <taxon>Trematoda</taxon>
        <taxon>Digenea</taxon>
        <taxon>Opisthorchiida</taxon>
        <taxon>Opisthorchiata</taxon>
        <taxon>Opisthorchiidae</taxon>
        <taxon>Opisthorchis</taxon>
    </lineage>
</organism>
<gene>
    <name evidence="1" type="ORF">T265_02761</name>
</gene>
<dbReference type="AlphaFoldDB" id="A0A074ZTZ4"/>
<protein>
    <submittedName>
        <fullName evidence="1">Uncharacterized protein</fullName>
    </submittedName>
</protein>